<evidence type="ECO:0000259" key="7">
    <source>
        <dbReference type="PROSITE" id="PS50115"/>
    </source>
</evidence>
<dbReference type="PRINTS" id="PR00405">
    <property type="entry name" value="REVINTRACTNG"/>
</dbReference>
<dbReference type="EMBL" id="JBFMKM010000005">
    <property type="protein sequence ID" value="KAL1305916.1"/>
    <property type="molecule type" value="Genomic_DNA"/>
</dbReference>
<dbReference type="PANTHER" id="PTHR46395:SF1">
    <property type="entry name" value="ADP-RIBOSYLATION FACTOR GTPASE-ACTIVATING PROTEIN 1"/>
    <property type="match status" value="1"/>
</dbReference>
<dbReference type="RefSeq" id="XP_069202189.1">
    <property type="nucleotide sequence ID" value="XM_069343635.1"/>
</dbReference>
<dbReference type="Pfam" id="PF01412">
    <property type="entry name" value="ArfGap"/>
    <property type="match status" value="1"/>
</dbReference>
<evidence type="ECO:0000256" key="3">
    <source>
        <dbReference type="ARBA" id="ARBA00022771"/>
    </source>
</evidence>
<organism evidence="8 9">
    <name type="scientific">Neodothiora populina</name>
    <dbReference type="NCBI Taxonomy" id="2781224"/>
    <lineage>
        <taxon>Eukaryota</taxon>
        <taxon>Fungi</taxon>
        <taxon>Dikarya</taxon>
        <taxon>Ascomycota</taxon>
        <taxon>Pezizomycotina</taxon>
        <taxon>Dothideomycetes</taxon>
        <taxon>Dothideomycetidae</taxon>
        <taxon>Dothideales</taxon>
        <taxon>Dothioraceae</taxon>
        <taxon>Neodothiora</taxon>
    </lineage>
</organism>
<dbReference type="Gene3D" id="1.10.220.150">
    <property type="entry name" value="Arf GTPase activating protein"/>
    <property type="match status" value="1"/>
</dbReference>
<keyword evidence="3 5" id="KW-0863">Zinc-finger</keyword>
<keyword evidence="4" id="KW-0862">Zinc</keyword>
<keyword evidence="9" id="KW-1185">Reference proteome</keyword>
<keyword evidence="1" id="KW-0343">GTPase activation</keyword>
<feature type="compositionally biased region" description="Low complexity" evidence="6">
    <location>
        <begin position="378"/>
        <end position="390"/>
    </location>
</feature>
<evidence type="ECO:0000313" key="8">
    <source>
        <dbReference type="EMBL" id="KAL1305916.1"/>
    </source>
</evidence>
<feature type="domain" description="Arf-GAP" evidence="7">
    <location>
        <begin position="13"/>
        <end position="136"/>
    </location>
</feature>
<feature type="compositionally biased region" description="Polar residues" evidence="6">
    <location>
        <begin position="149"/>
        <end position="183"/>
    </location>
</feature>
<proteinExistence type="predicted"/>
<comment type="caution">
    <text evidence="8">The sequence shown here is derived from an EMBL/GenBank/DDBJ whole genome shotgun (WGS) entry which is preliminary data.</text>
</comment>
<evidence type="ECO:0000256" key="6">
    <source>
        <dbReference type="SAM" id="MobiDB-lite"/>
    </source>
</evidence>
<dbReference type="InterPro" id="IPR001164">
    <property type="entry name" value="ArfGAP_dom"/>
</dbReference>
<evidence type="ECO:0000256" key="5">
    <source>
        <dbReference type="PROSITE-ProRule" id="PRU00288"/>
    </source>
</evidence>
<evidence type="ECO:0000313" key="9">
    <source>
        <dbReference type="Proteomes" id="UP001562354"/>
    </source>
</evidence>
<dbReference type="PROSITE" id="PS50115">
    <property type="entry name" value="ARFGAP"/>
    <property type="match status" value="1"/>
</dbReference>
<name>A0ABR3PJG4_9PEZI</name>
<evidence type="ECO:0000256" key="1">
    <source>
        <dbReference type="ARBA" id="ARBA00022468"/>
    </source>
</evidence>
<keyword evidence="2" id="KW-0479">Metal-binding</keyword>
<feature type="region of interest" description="Disordered" evidence="6">
    <location>
        <begin position="134"/>
        <end position="234"/>
    </location>
</feature>
<sequence length="399" mass="43089">MSNKMWEVDPETRSKLLEIQKTNENNRCVDCGAPSPQWASPKFGIFFCLSCSGIHRSLGVHISFVRSITMDSFKVQEVERMANGGNKPWKDFFDEHESNKVQARTFDECTIQERYDSEAGEEWKERLTAKVEGKEYVPGEKKPRPAKTNMESSNTSRSGTPVGKTSGSASTAPGSLPSSQKAQNEAYFAKMGSANANRPGDLPPNQGGKFAGFGSDPFPSSSSQSSSALPGAEDFQKDPVAALTKGFGWLSSTVTKQAATGYNGWVKPNMQKLAEADLATQARLTAAQLGQNLQSGTKAAAENFNRFVEGDERLAPRSGGGSSGNANSSVEPDKRDFWESFGEAPKGPAPEKKDFWDSFAAAGEAVQQKPKPTSIGTSAMKKPASPSQPSSKDELWGDW</sequence>
<gene>
    <name evidence="8" type="ORF">AAFC00_004059</name>
</gene>
<dbReference type="InterPro" id="IPR037278">
    <property type="entry name" value="ARFGAP/RecO"/>
</dbReference>
<protein>
    <recommendedName>
        <fullName evidence="7">Arf-GAP domain-containing protein</fullName>
    </recommendedName>
</protein>
<feature type="compositionally biased region" description="Basic and acidic residues" evidence="6">
    <location>
        <begin position="134"/>
        <end position="143"/>
    </location>
</feature>
<evidence type="ECO:0000256" key="4">
    <source>
        <dbReference type="ARBA" id="ARBA00022833"/>
    </source>
</evidence>
<dbReference type="Proteomes" id="UP001562354">
    <property type="component" value="Unassembled WGS sequence"/>
</dbReference>
<dbReference type="GeneID" id="95977759"/>
<dbReference type="InterPro" id="IPR038508">
    <property type="entry name" value="ArfGAP_dom_sf"/>
</dbReference>
<feature type="region of interest" description="Disordered" evidence="6">
    <location>
        <begin position="304"/>
        <end position="399"/>
    </location>
</feature>
<feature type="compositionally biased region" description="Low complexity" evidence="6">
    <location>
        <begin position="212"/>
        <end position="232"/>
    </location>
</feature>
<dbReference type="PANTHER" id="PTHR46395">
    <property type="entry name" value="ADP-RIBOSYLATION FACTOR GTPASE-ACTIVATING PROTEIN 1"/>
    <property type="match status" value="1"/>
</dbReference>
<dbReference type="SMART" id="SM00105">
    <property type="entry name" value="ArfGap"/>
    <property type="match status" value="1"/>
</dbReference>
<reference evidence="8 9" key="1">
    <citation type="submission" date="2024-07" db="EMBL/GenBank/DDBJ databases">
        <title>Draft sequence of the Neodothiora populina.</title>
        <authorList>
            <person name="Drown D.D."/>
            <person name="Schuette U.S."/>
            <person name="Buechlein A.B."/>
            <person name="Rusch D.R."/>
            <person name="Winton L.W."/>
            <person name="Adams G.A."/>
        </authorList>
    </citation>
    <scope>NUCLEOTIDE SEQUENCE [LARGE SCALE GENOMIC DNA]</scope>
    <source>
        <strain evidence="8 9">CPC 39397</strain>
    </source>
</reference>
<accession>A0ABR3PJG4</accession>
<evidence type="ECO:0000256" key="2">
    <source>
        <dbReference type="ARBA" id="ARBA00022723"/>
    </source>
</evidence>
<dbReference type="CDD" id="cd08830">
    <property type="entry name" value="ArfGap_ArfGap1"/>
    <property type="match status" value="1"/>
</dbReference>
<dbReference type="SUPFAM" id="SSF57863">
    <property type="entry name" value="ArfGap/RecO-like zinc finger"/>
    <property type="match status" value="1"/>
</dbReference>